<keyword evidence="4 6" id="KW-1133">Transmembrane helix</keyword>
<dbReference type="PROSITE" id="PS50850">
    <property type="entry name" value="MFS"/>
    <property type="match status" value="1"/>
</dbReference>
<feature type="transmembrane region" description="Helical" evidence="6">
    <location>
        <begin position="93"/>
        <end position="116"/>
    </location>
</feature>
<evidence type="ECO:0000256" key="4">
    <source>
        <dbReference type="ARBA" id="ARBA00022989"/>
    </source>
</evidence>
<evidence type="ECO:0000259" key="7">
    <source>
        <dbReference type="PROSITE" id="PS50850"/>
    </source>
</evidence>
<keyword evidence="5 6" id="KW-0472">Membrane</keyword>
<dbReference type="EMBL" id="WWEN01000008">
    <property type="protein sequence ID" value="MYM56905.1"/>
    <property type="molecule type" value="Genomic_DNA"/>
</dbReference>
<keyword evidence="3 6" id="KW-0812">Transmembrane</keyword>
<evidence type="ECO:0000313" key="8">
    <source>
        <dbReference type="EMBL" id="MYM56905.1"/>
    </source>
</evidence>
<name>A0A6L8LM04_9RHOB</name>
<evidence type="ECO:0000313" key="9">
    <source>
        <dbReference type="Proteomes" id="UP000479043"/>
    </source>
</evidence>
<dbReference type="InterPro" id="IPR011701">
    <property type="entry name" value="MFS"/>
</dbReference>
<feature type="transmembrane region" description="Helical" evidence="6">
    <location>
        <begin position="259"/>
        <end position="279"/>
    </location>
</feature>
<proteinExistence type="predicted"/>
<dbReference type="PANTHER" id="PTHR43124">
    <property type="entry name" value="PURINE EFFLUX PUMP PBUE"/>
    <property type="match status" value="1"/>
</dbReference>
<feature type="transmembrane region" description="Helical" evidence="6">
    <location>
        <begin position="196"/>
        <end position="220"/>
    </location>
</feature>
<feature type="transmembrane region" description="Helical" evidence="6">
    <location>
        <begin position="27"/>
        <end position="56"/>
    </location>
</feature>
<dbReference type="PANTHER" id="PTHR43124:SF10">
    <property type="entry name" value="PURINE EFFLUX PUMP PBUE"/>
    <property type="match status" value="1"/>
</dbReference>
<feature type="transmembrane region" description="Helical" evidence="6">
    <location>
        <begin position="68"/>
        <end position="87"/>
    </location>
</feature>
<dbReference type="GO" id="GO:0022857">
    <property type="term" value="F:transmembrane transporter activity"/>
    <property type="evidence" value="ECO:0007669"/>
    <property type="project" value="InterPro"/>
</dbReference>
<evidence type="ECO:0000256" key="2">
    <source>
        <dbReference type="ARBA" id="ARBA00022475"/>
    </source>
</evidence>
<reference evidence="8 9" key="1">
    <citation type="submission" date="2020-01" db="EMBL/GenBank/DDBJ databases">
        <authorList>
            <person name="Chen S."/>
        </authorList>
    </citation>
    <scope>NUCLEOTIDE SEQUENCE [LARGE SCALE GENOMIC DNA]</scope>
    <source>
        <strain evidence="8 9">GS-10</strain>
    </source>
</reference>
<evidence type="ECO:0000256" key="3">
    <source>
        <dbReference type="ARBA" id="ARBA00022692"/>
    </source>
</evidence>
<dbReference type="AlphaFoldDB" id="A0A6L8LM04"/>
<dbReference type="GO" id="GO:0005886">
    <property type="term" value="C:plasma membrane"/>
    <property type="evidence" value="ECO:0007669"/>
    <property type="project" value="UniProtKB-SubCell"/>
</dbReference>
<feature type="transmembrane region" description="Helical" evidence="6">
    <location>
        <begin position="226"/>
        <end position="247"/>
    </location>
</feature>
<organism evidence="8 9">
    <name type="scientific">Thalassovita mangrovi</name>
    <dbReference type="NCBI Taxonomy" id="2692236"/>
    <lineage>
        <taxon>Bacteria</taxon>
        <taxon>Pseudomonadati</taxon>
        <taxon>Pseudomonadota</taxon>
        <taxon>Alphaproteobacteria</taxon>
        <taxon>Rhodobacterales</taxon>
        <taxon>Roseobacteraceae</taxon>
        <taxon>Thalassovita</taxon>
    </lineage>
</organism>
<feature type="transmembrane region" description="Helical" evidence="6">
    <location>
        <begin position="357"/>
        <end position="377"/>
    </location>
</feature>
<dbReference type="InterPro" id="IPR036259">
    <property type="entry name" value="MFS_trans_sf"/>
</dbReference>
<evidence type="ECO:0000256" key="1">
    <source>
        <dbReference type="ARBA" id="ARBA00004651"/>
    </source>
</evidence>
<keyword evidence="9" id="KW-1185">Reference proteome</keyword>
<comment type="subcellular location">
    <subcellularLocation>
        <location evidence="1">Cell membrane</location>
        <topology evidence="1">Multi-pass membrane protein</topology>
    </subcellularLocation>
</comment>
<feature type="domain" description="Major facilitator superfamily (MFS) profile" evidence="7">
    <location>
        <begin position="2"/>
        <end position="381"/>
    </location>
</feature>
<evidence type="ECO:0000256" key="6">
    <source>
        <dbReference type="SAM" id="Phobius"/>
    </source>
</evidence>
<keyword evidence="2" id="KW-1003">Cell membrane</keyword>
<feature type="transmembrane region" description="Helical" evidence="6">
    <location>
        <begin position="285"/>
        <end position="304"/>
    </location>
</feature>
<dbReference type="RefSeq" id="WP_160974816.1">
    <property type="nucleotide sequence ID" value="NZ_WWEN01000008.1"/>
</dbReference>
<feature type="transmembrane region" description="Helical" evidence="6">
    <location>
        <begin position="154"/>
        <end position="176"/>
    </location>
</feature>
<feature type="transmembrane region" description="Helical" evidence="6">
    <location>
        <begin position="128"/>
        <end position="148"/>
    </location>
</feature>
<sequence length="389" mass="38990">MKLIALMFCPFAFTTGAFVFSGVLEPMAAVLGVSVAAVATLQSAFAIACALCGPLLAQATRRLPPKALLLAVLALLLALNGVSAMATDYQALFILRLLVGGVGSLAFPLATVLAVAGVTAEDRPKAVSAVYAGIPMSLIVGIPLGSVAGNAFGWPASFVATALICAAALILVWRFVPAAPLAERATGQSRFGPPVFAHLGVTFIAATALFAMVGLIGPIIRATTGFSGTGIAAIQFLAGLSSLAGVRLGARLVAQRARFALLVPFGLLAASLSLVLLPLSLSAGIVSLFTVAGMVASVCFGPAAQSATGALVQSRLADLAGPAATLAFALNGSMIYLGQGLGIVLGAAALTRAGLSAAPLAGLVLTLPGLFLAVLIARRFSDPIPFKEA</sequence>
<dbReference type="SUPFAM" id="SSF103473">
    <property type="entry name" value="MFS general substrate transporter"/>
    <property type="match status" value="1"/>
</dbReference>
<protein>
    <submittedName>
        <fullName evidence="8">MFS transporter</fullName>
    </submittedName>
</protein>
<dbReference type="InterPro" id="IPR050189">
    <property type="entry name" value="MFS_Efflux_Transporters"/>
</dbReference>
<dbReference type="InterPro" id="IPR020846">
    <property type="entry name" value="MFS_dom"/>
</dbReference>
<accession>A0A6L8LM04</accession>
<gene>
    <name evidence="8" type="ORF">GR167_16430</name>
</gene>
<dbReference type="Pfam" id="PF07690">
    <property type="entry name" value="MFS_1"/>
    <property type="match status" value="1"/>
</dbReference>
<evidence type="ECO:0000256" key="5">
    <source>
        <dbReference type="ARBA" id="ARBA00023136"/>
    </source>
</evidence>
<dbReference type="Gene3D" id="1.20.1250.20">
    <property type="entry name" value="MFS general substrate transporter like domains"/>
    <property type="match status" value="1"/>
</dbReference>
<dbReference type="Proteomes" id="UP000479043">
    <property type="component" value="Unassembled WGS sequence"/>
</dbReference>
<comment type="caution">
    <text evidence="8">The sequence shown here is derived from an EMBL/GenBank/DDBJ whole genome shotgun (WGS) entry which is preliminary data.</text>
</comment>